<dbReference type="NCBIfam" id="TIGR01460">
    <property type="entry name" value="HAD-SF-IIA"/>
    <property type="match status" value="1"/>
</dbReference>
<dbReference type="Pfam" id="PF13344">
    <property type="entry name" value="Hydrolase_6"/>
    <property type="match status" value="1"/>
</dbReference>
<comment type="caution">
    <text evidence="2">The sequence shown here is derived from an EMBL/GenBank/DDBJ whole genome shotgun (WGS) entry which is preliminary data.</text>
</comment>
<organism evidence="2 3">
    <name type="scientific">Populus tomentosa</name>
    <name type="common">Chinese white poplar</name>
    <dbReference type="NCBI Taxonomy" id="118781"/>
    <lineage>
        <taxon>Eukaryota</taxon>
        <taxon>Viridiplantae</taxon>
        <taxon>Streptophyta</taxon>
        <taxon>Embryophyta</taxon>
        <taxon>Tracheophyta</taxon>
        <taxon>Spermatophyta</taxon>
        <taxon>Magnoliopsida</taxon>
        <taxon>eudicotyledons</taxon>
        <taxon>Gunneridae</taxon>
        <taxon>Pentapetalae</taxon>
        <taxon>rosids</taxon>
        <taxon>fabids</taxon>
        <taxon>Malpighiales</taxon>
        <taxon>Salicaceae</taxon>
        <taxon>Saliceae</taxon>
        <taxon>Populus</taxon>
    </lineage>
</organism>
<dbReference type="PANTHER" id="PTHR14269">
    <property type="entry name" value="CDP-DIACYLGLYCEROL--GLYCEROL-3-PHOSPHATE 3-PHOSPHATIDYLTRANSFERASE-RELATED"/>
    <property type="match status" value="1"/>
</dbReference>
<dbReference type="InterPro" id="IPR050324">
    <property type="entry name" value="CDP-alcohol_PTase-I"/>
</dbReference>
<dbReference type="InterPro" id="IPR006353">
    <property type="entry name" value="HAD-SF_hydro_IIA_CECR5"/>
</dbReference>
<dbReference type="OrthoDB" id="10251048at2759"/>
<dbReference type="InterPro" id="IPR007330">
    <property type="entry name" value="MIT_dom"/>
</dbReference>
<proteinExistence type="predicted"/>
<dbReference type="Pfam" id="PF04212">
    <property type="entry name" value="MIT"/>
    <property type="match status" value="1"/>
</dbReference>
<protein>
    <recommendedName>
        <fullName evidence="1">MIT domain-containing protein</fullName>
    </recommendedName>
</protein>
<accession>A0A8X8CRA4</accession>
<sequence>MYCNFMEHGIEYAKQAVKEDDAGNFRKAFQLYMNALEYFQAQLKSSFGIAFDIDGVILRGRDPIGGSPQAMRRLYGDSGNLNVPFLFLTNGGGVPESKRANELSEQLGVKILPSQVLQGHSPFKSLSESFEDFFTFHWAWFIILGRKVVSLDEYASLFENIDPLSEYKKWTPNQVLDRSVHPMNTLPRYDVSSEAVKAVFVVSDPVDWGRDIQVLCDVLRCGGLPGQENGHQPPLYFASDDLEYKAAFPSNRLGMGAFRIALESVFNRKKYGYQNKTFEEVDLVKIVKEKDNARVHHNPLEHVAFGKPNPVVFKNAEAMLRQLQPSYHSDSSKESGDSGLQSFKTLYMIGDNPSVDIKGARQVVDTVEEAVDYILGRECVS</sequence>
<dbReference type="GO" id="GO:0005739">
    <property type="term" value="C:mitochondrion"/>
    <property type="evidence" value="ECO:0007669"/>
    <property type="project" value="TreeGrafter"/>
</dbReference>
<dbReference type="GO" id="GO:0046474">
    <property type="term" value="P:glycerophospholipid biosynthetic process"/>
    <property type="evidence" value="ECO:0007669"/>
    <property type="project" value="TreeGrafter"/>
</dbReference>
<feature type="domain" description="MIT" evidence="1">
    <location>
        <begin position="7"/>
        <end position="44"/>
    </location>
</feature>
<dbReference type="InterPro" id="IPR006357">
    <property type="entry name" value="HAD-SF_hydro_IIA"/>
</dbReference>
<gene>
    <name evidence="2" type="ORF">POTOM_031026</name>
</gene>
<evidence type="ECO:0000313" key="3">
    <source>
        <dbReference type="Proteomes" id="UP000886885"/>
    </source>
</evidence>
<dbReference type="PANTHER" id="PTHR14269:SF49">
    <property type="entry name" value="HYDROLASE FAMILY PROTEIN _ HAD-SUPERFAMILY PROTEIN"/>
    <property type="match status" value="1"/>
</dbReference>
<dbReference type="Proteomes" id="UP000886885">
    <property type="component" value="Chromosome 8D"/>
</dbReference>
<dbReference type="AlphaFoldDB" id="A0A8X8CRA4"/>
<dbReference type="Pfam" id="PF13242">
    <property type="entry name" value="Hydrolase_like"/>
    <property type="match status" value="1"/>
</dbReference>
<name>A0A8X8CRA4_POPTO</name>
<reference evidence="2" key="1">
    <citation type="journal article" date="2020" name="bioRxiv">
        <title>Hybrid origin of Populus tomentosa Carr. identified through genome sequencing and phylogenomic analysis.</title>
        <authorList>
            <person name="An X."/>
            <person name="Gao K."/>
            <person name="Chen Z."/>
            <person name="Li J."/>
            <person name="Yang X."/>
            <person name="Yang X."/>
            <person name="Zhou J."/>
            <person name="Guo T."/>
            <person name="Zhao T."/>
            <person name="Huang S."/>
            <person name="Miao D."/>
            <person name="Khan W.U."/>
            <person name="Rao P."/>
            <person name="Ye M."/>
            <person name="Lei B."/>
            <person name="Liao W."/>
            <person name="Wang J."/>
            <person name="Ji L."/>
            <person name="Li Y."/>
            <person name="Guo B."/>
            <person name="Mustafa N.S."/>
            <person name="Li S."/>
            <person name="Yun Q."/>
            <person name="Keller S.R."/>
            <person name="Mao J."/>
            <person name="Zhang R."/>
            <person name="Strauss S.H."/>
        </authorList>
    </citation>
    <scope>NUCLEOTIDE SEQUENCE</scope>
    <source>
        <strain evidence="2">GM15</strain>
        <tissue evidence="2">Leaf</tissue>
    </source>
</reference>
<keyword evidence="3" id="KW-1185">Reference proteome</keyword>
<dbReference type="NCBIfam" id="TIGR01456">
    <property type="entry name" value="CECR5"/>
    <property type="match status" value="1"/>
</dbReference>
<dbReference type="EMBL" id="JAAWWB010000016">
    <property type="protein sequence ID" value="KAG6763599.1"/>
    <property type="molecule type" value="Genomic_DNA"/>
</dbReference>
<evidence type="ECO:0000313" key="2">
    <source>
        <dbReference type="EMBL" id="KAG6763599.1"/>
    </source>
</evidence>
<evidence type="ECO:0000259" key="1">
    <source>
        <dbReference type="Pfam" id="PF04212"/>
    </source>
</evidence>